<dbReference type="EMBL" id="LVJN01000019">
    <property type="protein sequence ID" value="OSM04317.1"/>
    <property type="molecule type" value="Genomic_DNA"/>
</dbReference>
<dbReference type="PANTHER" id="PTHR30012">
    <property type="entry name" value="GENERAL SECRETION PATHWAY PROTEIN"/>
    <property type="match status" value="1"/>
</dbReference>
<dbReference type="InterPro" id="IPR042094">
    <property type="entry name" value="T2SS_GspF_sf"/>
</dbReference>
<evidence type="ECO:0000256" key="2">
    <source>
        <dbReference type="ARBA" id="ARBA00005745"/>
    </source>
</evidence>
<evidence type="ECO:0000256" key="4">
    <source>
        <dbReference type="ARBA" id="ARBA00022692"/>
    </source>
</evidence>
<feature type="transmembrane region" description="Helical" evidence="7">
    <location>
        <begin position="210"/>
        <end position="228"/>
    </location>
</feature>
<name>A0A1Y2K4K6_9PROT</name>
<comment type="subcellular location">
    <subcellularLocation>
        <location evidence="1">Cell membrane</location>
        <topology evidence="1">Multi-pass membrane protein</topology>
    </subcellularLocation>
</comment>
<dbReference type="GO" id="GO:0005886">
    <property type="term" value="C:plasma membrane"/>
    <property type="evidence" value="ECO:0007669"/>
    <property type="project" value="UniProtKB-SubCell"/>
</dbReference>
<evidence type="ECO:0000256" key="7">
    <source>
        <dbReference type="SAM" id="Phobius"/>
    </source>
</evidence>
<feature type="transmembrane region" description="Helical" evidence="7">
    <location>
        <begin position="240"/>
        <end position="260"/>
    </location>
</feature>
<evidence type="ECO:0000259" key="8">
    <source>
        <dbReference type="Pfam" id="PF00482"/>
    </source>
</evidence>
<proteinExistence type="inferred from homology"/>
<keyword evidence="3" id="KW-1003">Cell membrane</keyword>
<evidence type="ECO:0000256" key="1">
    <source>
        <dbReference type="ARBA" id="ARBA00004651"/>
    </source>
</evidence>
<dbReference type="STRING" id="1434232.MAIT1_04193"/>
<gene>
    <name evidence="9" type="ORF">MAIT1_04193</name>
</gene>
<keyword evidence="4 7" id="KW-0812">Transmembrane</keyword>
<keyword evidence="5 7" id="KW-1133">Transmembrane helix</keyword>
<dbReference type="InterPro" id="IPR003004">
    <property type="entry name" value="GspF/PilC"/>
</dbReference>
<evidence type="ECO:0000256" key="6">
    <source>
        <dbReference type="ARBA" id="ARBA00023136"/>
    </source>
</evidence>
<evidence type="ECO:0000256" key="3">
    <source>
        <dbReference type="ARBA" id="ARBA00022475"/>
    </source>
</evidence>
<dbReference type="InterPro" id="IPR018076">
    <property type="entry name" value="T2SS_GspF_dom"/>
</dbReference>
<dbReference type="Pfam" id="PF00482">
    <property type="entry name" value="T2SSF"/>
    <property type="match status" value="2"/>
</dbReference>
<feature type="transmembrane region" description="Helical" evidence="7">
    <location>
        <begin position="155"/>
        <end position="178"/>
    </location>
</feature>
<organism evidence="9 10">
    <name type="scientific">Magnetofaba australis IT-1</name>
    <dbReference type="NCBI Taxonomy" id="1434232"/>
    <lineage>
        <taxon>Bacteria</taxon>
        <taxon>Pseudomonadati</taxon>
        <taxon>Pseudomonadota</taxon>
        <taxon>Magnetococcia</taxon>
        <taxon>Magnetococcales</taxon>
        <taxon>Magnetococcaceae</taxon>
        <taxon>Magnetofaba</taxon>
    </lineage>
</organism>
<reference evidence="9 10" key="1">
    <citation type="journal article" date="2016" name="BMC Genomics">
        <title>Combined genomic and structural analyses of a cultured magnetotactic bacterium reveals its niche adaptation to a dynamic environment.</title>
        <authorList>
            <person name="Araujo A.C."/>
            <person name="Morillo V."/>
            <person name="Cypriano J."/>
            <person name="Teixeira L.C."/>
            <person name="Leao P."/>
            <person name="Lyra S."/>
            <person name="Almeida L.G."/>
            <person name="Bazylinski D.A."/>
            <person name="Vasconcellos A.T."/>
            <person name="Abreu F."/>
            <person name="Lins U."/>
        </authorList>
    </citation>
    <scope>NUCLEOTIDE SEQUENCE [LARGE SCALE GENOMIC DNA]</scope>
    <source>
        <strain evidence="9 10">IT-1</strain>
    </source>
</reference>
<comment type="similarity">
    <text evidence="2">Belongs to the GSP F family.</text>
</comment>
<evidence type="ECO:0000313" key="10">
    <source>
        <dbReference type="Proteomes" id="UP000194003"/>
    </source>
</evidence>
<protein>
    <submittedName>
        <fullName evidence="9">Putative type II secretion system protein</fullName>
    </submittedName>
</protein>
<dbReference type="Gene3D" id="1.20.81.30">
    <property type="entry name" value="Type II secretion system (T2SS), domain F"/>
    <property type="match status" value="2"/>
</dbReference>
<evidence type="ECO:0000313" key="9">
    <source>
        <dbReference type="EMBL" id="OSM04317.1"/>
    </source>
</evidence>
<dbReference type="AlphaFoldDB" id="A0A1Y2K4K6"/>
<keyword evidence="6 7" id="KW-0472">Membrane</keyword>
<feature type="domain" description="Type II secretion system protein GspF" evidence="8">
    <location>
        <begin position="57"/>
        <end position="179"/>
    </location>
</feature>
<feature type="transmembrane region" description="Helical" evidence="7">
    <location>
        <begin position="363"/>
        <end position="387"/>
    </location>
</feature>
<keyword evidence="10" id="KW-1185">Reference proteome</keyword>
<dbReference type="Proteomes" id="UP000194003">
    <property type="component" value="Unassembled WGS sequence"/>
</dbReference>
<accession>A0A1Y2K4K6</accession>
<comment type="caution">
    <text evidence="9">The sequence shown here is derived from an EMBL/GenBank/DDBJ whole genome shotgun (WGS) entry which is preliminary data.</text>
</comment>
<sequence length="390" mass="43371">MIELPFDSPLSAMTYLEQQGNTVIFATPLPPAMGALVGMVNRFLQQPVTQAEMAESLTNVSVMLKAGVPLITAIRDAIGEHDNKTLARIGRELVLRVESGSSFTDACARYPQVFPDTIRFLIRLGEETGGLDRTVKDAADHAKKMDRIKKDTKSALTYPTFMFIAIFGAMFFWVYLVVPPMADLFKSFRVPLPAMTVIVIGASKAFAENIGTILAVGATAIFSLSMAIKLHQPTRRGWHWLLLRIPVFKLIVSSFNLAFITEYMSLMINAGVDIMRSLQILKEALPNEIYREKLDMVRERLVQGVSLRESFTEAKIFPTFVVRMIGVGEQSGTLSDQLEYVAEEYRLKLDDIVANIGKLVEPLAIMIGGGMFIVLAMALFSPLYYLIKSI</sequence>
<evidence type="ECO:0000256" key="5">
    <source>
        <dbReference type="ARBA" id="ARBA00022989"/>
    </source>
</evidence>
<dbReference type="PANTHER" id="PTHR30012:SF0">
    <property type="entry name" value="TYPE II SECRETION SYSTEM PROTEIN F-RELATED"/>
    <property type="match status" value="1"/>
</dbReference>
<feature type="domain" description="Type II secretion system protein GspF" evidence="8">
    <location>
        <begin position="261"/>
        <end position="382"/>
    </location>
</feature>